<proteinExistence type="predicted"/>
<evidence type="ECO:0000313" key="2">
    <source>
        <dbReference type="Proteomes" id="UP000001066"/>
    </source>
</evidence>
<name>A7WKN2_9VIRU</name>
<accession>A7WKN2</accession>
<reference evidence="1 2" key="1">
    <citation type="journal article" date="2008" name="J. Virol.">
        <title>Structure of the acidianus filamentous virus 3 and comparative genomics of related archaeal lipothrixviruses.</title>
        <authorList>
            <person name="Vestergaard G."/>
            <person name="Aramayo R."/>
            <person name="Basta T."/>
            <person name="Haring M."/>
            <person name="Peng X."/>
            <person name="Brugger K."/>
            <person name="Chen L."/>
            <person name="Rachel R."/>
            <person name="Boisset N."/>
            <person name="Garrett R.A."/>
            <person name="Prangishvili D."/>
        </authorList>
    </citation>
    <scope>NUCLEOTIDE SEQUENCE [LARGE SCALE GENOMIC DNA]</scope>
</reference>
<keyword evidence="2" id="KW-1185">Reference proteome</keyword>
<dbReference type="EMBL" id="AM087122">
    <property type="protein sequence ID" value="CAJ31632.1"/>
    <property type="molecule type" value="Genomic_DNA"/>
</dbReference>
<evidence type="ECO:0000313" key="1">
    <source>
        <dbReference type="EMBL" id="CAJ31632.1"/>
    </source>
</evidence>
<dbReference type="RefSeq" id="YP_001604237.1">
    <property type="nucleotide sequence ID" value="NC_010153.1"/>
</dbReference>
<dbReference type="Proteomes" id="UP000001066">
    <property type="component" value="Segment"/>
</dbReference>
<protein>
    <submittedName>
        <fullName evidence="1">Uncharacterized protein</fullName>
    </submittedName>
</protein>
<dbReference type="KEGG" id="vg:5797955"/>
<organism evidence="1 2">
    <name type="scientific">Betalipothrixvirus pezzuloense</name>
    <dbReference type="NCBI Taxonomy" id="346883"/>
    <lineage>
        <taxon>Viruses</taxon>
        <taxon>Adnaviria</taxon>
        <taxon>Zilligvirae</taxon>
        <taxon>Taleaviricota</taxon>
        <taxon>Tokiviricetes</taxon>
        <taxon>Ligamenvirales</taxon>
        <taxon>Lipothrixviridae</taxon>
        <taxon>Betalipothrixvirus</taxon>
    </lineage>
</organism>
<sequence>MAQTNNKQNNNFTKNIIIEILTPVIAPSLSPNKAMKKLQLQDLKKCYPEEFHELIDHVDRAFDRDALCNIIIPSFTITGALRTQYPQYQNAVVSGIITFPKDYVRIGTRKVVNSLTNYEYLIAGSKTNTTLIFNQEIKLPILLKIGAKKNKGFGIIKLSEA</sequence>
<dbReference type="GeneID" id="5797955"/>